<evidence type="ECO:0000313" key="4">
    <source>
        <dbReference type="Proteomes" id="UP000030764"/>
    </source>
</evidence>
<gene>
    <name evidence="2" type="ORF">M513_09608</name>
    <name evidence="3" type="ORF">M514_09608</name>
</gene>
<accession>A0A085N874</accession>
<organism evidence="3">
    <name type="scientific">Trichuris suis</name>
    <name type="common">pig whipworm</name>
    <dbReference type="NCBI Taxonomy" id="68888"/>
    <lineage>
        <taxon>Eukaryota</taxon>
        <taxon>Metazoa</taxon>
        <taxon>Ecdysozoa</taxon>
        <taxon>Nematoda</taxon>
        <taxon>Enoplea</taxon>
        <taxon>Dorylaimia</taxon>
        <taxon>Trichinellida</taxon>
        <taxon>Trichuridae</taxon>
        <taxon>Trichuris</taxon>
    </lineage>
</organism>
<keyword evidence="4" id="KW-1185">Reference proteome</keyword>
<dbReference type="EMBL" id="KL367534">
    <property type="protein sequence ID" value="KFD65670.1"/>
    <property type="molecule type" value="Genomic_DNA"/>
</dbReference>
<dbReference type="AlphaFoldDB" id="A0A085N874"/>
<feature type="chain" id="PRO_5007379459" evidence="1">
    <location>
        <begin position="21"/>
        <end position="132"/>
    </location>
</feature>
<dbReference type="Proteomes" id="UP000030764">
    <property type="component" value="Unassembled WGS sequence"/>
</dbReference>
<proteinExistence type="predicted"/>
<evidence type="ECO:0000313" key="2">
    <source>
        <dbReference type="EMBL" id="KFD49497.1"/>
    </source>
</evidence>
<keyword evidence="1" id="KW-0732">Signal</keyword>
<dbReference type="Proteomes" id="UP000030758">
    <property type="component" value="Unassembled WGS sequence"/>
</dbReference>
<name>A0A085N874_9BILA</name>
<evidence type="ECO:0000313" key="3">
    <source>
        <dbReference type="EMBL" id="KFD65670.1"/>
    </source>
</evidence>
<reference evidence="3 4" key="1">
    <citation type="journal article" date="2014" name="Nat. Genet.">
        <title>Genome and transcriptome of the porcine whipworm Trichuris suis.</title>
        <authorList>
            <person name="Jex A.R."/>
            <person name="Nejsum P."/>
            <person name="Schwarz E.M."/>
            <person name="Hu L."/>
            <person name="Young N.D."/>
            <person name="Hall R.S."/>
            <person name="Korhonen P.K."/>
            <person name="Liao S."/>
            <person name="Thamsborg S."/>
            <person name="Xia J."/>
            <person name="Xu P."/>
            <person name="Wang S."/>
            <person name="Scheerlinck J.P."/>
            <person name="Hofmann A."/>
            <person name="Sternberg P.W."/>
            <person name="Wang J."/>
            <person name="Gasser R.B."/>
        </authorList>
    </citation>
    <scope>NUCLEOTIDE SEQUENCE [LARGE SCALE GENOMIC DNA]</scope>
    <source>
        <strain evidence="3">DCEP-RM93F</strain>
        <strain evidence="2">DCEP-RM93M</strain>
    </source>
</reference>
<feature type="signal peptide" evidence="1">
    <location>
        <begin position="1"/>
        <end position="20"/>
    </location>
</feature>
<dbReference type="EMBL" id="KL363269">
    <property type="protein sequence ID" value="KFD49497.1"/>
    <property type="molecule type" value="Genomic_DNA"/>
</dbReference>
<sequence>MDFKLTVLLLMLALLRSAEADKKEPKRAWLTWMSFDRRFFYCRMGSLQGSSREQKISGCDWCLTTNSVKQSQRYTGCVSNEEADKLFPTVSARYVRCKFIKIPSEMMCICRDEPECNSADIYDLAERSKYLQ</sequence>
<protein>
    <submittedName>
        <fullName evidence="3">Uncharacterized protein</fullName>
    </submittedName>
</protein>
<evidence type="ECO:0000256" key="1">
    <source>
        <dbReference type="SAM" id="SignalP"/>
    </source>
</evidence>